<name>A0AAV4XBQ7_CAEEX</name>
<proteinExistence type="predicted"/>
<sequence>MTRRAENTLGGRASQGIFILYDVIFGCPLLALRHLSVRLVPGICGAEVWDGPDKVNMTEIGKFQKQSDLSAMFKSRALKQLHADHTKKIKTDDPLLPVYAKTSGENPKLSERAETDREKENSLETSAP</sequence>
<protein>
    <submittedName>
        <fullName evidence="2">Uncharacterized protein</fullName>
    </submittedName>
</protein>
<evidence type="ECO:0000313" key="3">
    <source>
        <dbReference type="Proteomes" id="UP001054945"/>
    </source>
</evidence>
<evidence type="ECO:0000256" key="1">
    <source>
        <dbReference type="SAM" id="MobiDB-lite"/>
    </source>
</evidence>
<accession>A0AAV4XBQ7</accession>
<dbReference type="AlphaFoldDB" id="A0AAV4XBQ7"/>
<feature type="compositionally biased region" description="Basic and acidic residues" evidence="1">
    <location>
        <begin position="108"/>
        <end position="122"/>
    </location>
</feature>
<gene>
    <name evidence="2" type="ORF">CEXT_180921</name>
</gene>
<feature type="region of interest" description="Disordered" evidence="1">
    <location>
        <begin position="92"/>
        <end position="128"/>
    </location>
</feature>
<keyword evidence="3" id="KW-1185">Reference proteome</keyword>
<organism evidence="2 3">
    <name type="scientific">Caerostris extrusa</name>
    <name type="common">Bark spider</name>
    <name type="synonym">Caerostris bankana</name>
    <dbReference type="NCBI Taxonomy" id="172846"/>
    <lineage>
        <taxon>Eukaryota</taxon>
        <taxon>Metazoa</taxon>
        <taxon>Ecdysozoa</taxon>
        <taxon>Arthropoda</taxon>
        <taxon>Chelicerata</taxon>
        <taxon>Arachnida</taxon>
        <taxon>Araneae</taxon>
        <taxon>Araneomorphae</taxon>
        <taxon>Entelegynae</taxon>
        <taxon>Araneoidea</taxon>
        <taxon>Araneidae</taxon>
        <taxon>Caerostris</taxon>
    </lineage>
</organism>
<evidence type="ECO:0000313" key="2">
    <source>
        <dbReference type="EMBL" id="GIY91396.1"/>
    </source>
</evidence>
<dbReference type="EMBL" id="BPLR01000007">
    <property type="protein sequence ID" value="GIY91396.1"/>
    <property type="molecule type" value="Genomic_DNA"/>
</dbReference>
<reference evidence="2 3" key="1">
    <citation type="submission" date="2021-06" db="EMBL/GenBank/DDBJ databases">
        <title>Caerostris extrusa draft genome.</title>
        <authorList>
            <person name="Kono N."/>
            <person name="Arakawa K."/>
        </authorList>
    </citation>
    <scope>NUCLEOTIDE SEQUENCE [LARGE SCALE GENOMIC DNA]</scope>
</reference>
<dbReference type="Proteomes" id="UP001054945">
    <property type="component" value="Unassembled WGS sequence"/>
</dbReference>
<comment type="caution">
    <text evidence="2">The sequence shown here is derived from an EMBL/GenBank/DDBJ whole genome shotgun (WGS) entry which is preliminary data.</text>
</comment>